<dbReference type="GO" id="GO:0006412">
    <property type="term" value="P:translation"/>
    <property type="evidence" value="ECO:0007669"/>
    <property type="project" value="InterPro"/>
</dbReference>
<dbReference type="Gene3D" id="1.10.287.310">
    <property type="match status" value="1"/>
</dbReference>
<sequence length="64" mass="7915">MKKEKKMLLFSKINRLQKELFILKMHFLSKNENFKNSSVFKKIRKKIARIRTFLNKKKEKNEDK</sequence>
<dbReference type="EMBL" id="AWXV01000002">
    <property type="protein sequence ID" value="KIE64137.1"/>
    <property type="molecule type" value="Genomic_DNA"/>
</dbReference>
<evidence type="ECO:0000313" key="7">
    <source>
        <dbReference type="Proteomes" id="UP000054529"/>
    </source>
</evidence>
<dbReference type="InterPro" id="IPR036049">
    <property type="entry name" value="Ribosomal_uL29_sf"/>
</dbReference>
<dbReference type="AlphaFoldDB" id="A0A0C1S0P5"/>
<name>A0A0C1S0P5_9ENTR</name>
<dbReference type="GO" id="GO:1990904">
    <property type="term" value="C:ribonucleoprotein complex"/>
    <property type="evidence" value="ECO:0007669"/>
    <property type="project" value="UniProtKB-KW"/>
</dbReference>
<proteinExistence type="inferred from homology"/>
<gene>
    <name evidence="6" type="ORF">P689_119108</name>
</gene>
<dbReference type="Pfam" id="PF00831">
    <property type="entry name" value="Ribosomal_L29"/>
    <property type="match status" value="1"/>
</dbReference>
<dbReference type="SUPFAM" id="SSF46561">
    <property type="entry name" value="Ribosomal protein L29 (L29p)"/>
    <property type="match status" value="1"/>
</dbReference>
<evidence type="ECO:0000256" key="3">
    <source>
        <dbReference type="ARBA" id="ARBA00023274"/>
    </source>
</evidence>
<dbReference type="InterPro" id="IPR001854">
    <property type="entry name" value="Ribosomal_uL29"/>
</dbReference>
<reference evidence="6 7" key="1">
    <citation type="journal article" date="2014" name="G3 (Bethesda)">
        <title>Genome sequence of Candidatus Riesia pediculischaeffi, endosymbiont of chimpanzee lice, and genomic comparison of recently acquired endosymbionts from human and chimpanzee lice.</title>
        <authorList>
            <person name="Boyd B.M."/>
            <person name="Allen J.M."/>
            <person name="de Crecy-Lagard V."/>
            <person name="Reed D.L."/>
        </authorList>
    </citation>
    <scope>NUCLEOTIDE SEQUENCE [LARGE SCALE GENOMIC DNA]</scope>
    <source>
        <strain evidence="6 7">PTSU</strain>
    </source>
</reference>
<dbReference type="NCBIfam" id="TIGR00012">
    <property type="entry name" value="L29"/>
    <property type="match status" value="1"/>
</dbReference>
<comment type="caution">
    <text evidence="6">The sequence shown here is derived from an EMBL/GenBank/DDBJ whole genome shotgun (WGS) entry which is preliminary data.</text>
</comment>
<dbReference type="OrthoDB" id="9952375at2"/>
<accession>A0A0C1S0P5</accession>
<evidence type="ECO:0000313" key="6">
    <source>
        <dbReference type="EMBL" id="KIE64137.1"/>
    </source>
</evidence>
<keyword evidence="2" id="KW-0689">Ribosomal protein</keyword>
<evidence type="ECO:0000256" key="5">
    <source>
        <dbReference type="ARBA" id="ARBA00035476"/>
    </source>
</evidence>
<dbReference type="GO" id="GO:0003735">
    <property type="term" value="F:structural constituent of ribosome"/>
    <property type="evidence" value="ECO:0007669"/>
    <property type="project" value="InterPro"/>
</dbReference>
<dbReference type="HOGENOM" id="CLU_2859389_0_0_6"/>
<organism evidence="6 7">
    <name type="scientific">Candidatus Riesia pediculischaeffi PTSU</name>
    <dbReference type="NCBI Taxonomy" id="1401651"/>
    <lineage>
        <taxon>Bacteria</taxon>
        <taxon>Pseudomonadati</taxon>
        <taxon>Pseudomonadota</taxon>
        <taxon>Gammaproteobacteria</taxon>
        <taxon>Enterobacterales</taxon>
        <taxon>Enterobacteriaceae</taxon>
        <taxon>Candidatus Riesia</taxon>
    </lineage>
</organism>
<dbReference type="GO" id="GO:0005840">
    <property type="term" value="C:ribosome"/>
    <property type="evidence" value="ECO:0007669"/>
    <property type="project" value="UniProtKB-KW"/>
</dbReference>
<keyword evidence="3" id="KW-0687">Ribonucleoprotein</keyword>
<comment type="similarity">
    <text evidence="1">Belongs to the universal ribosomal protein uL29 family.</text>
</comment>
<dbReference type="RefSeq" id="WP_039719519.1">
    <property type="nucleotide sequence ID" value="NZ_AWXV01000002.1"/>
</dbReference>
<evidence type="ECO:0000256" key="4">
    <source>
        <dbReference type="ARBA" id="ARBA00035204"/>
    </source>
</evidence>
<evidence type="ECO:0000256" key="2">
    <source>
        <dbReference type="ARBA" id="ARBA00022980"/>
    </source>
</evidence>
<evidence type="ECO:0000256" key="1">
    <source>
        <dbReference type="ARBA" id="ARBA00009254"/>
    </source>
</evidence>
<protein>
    <recommendedName>
        <fullName evidence="4">Large ribosomal subunit protein uL29</fullName>
    </recommendedName>
    <alternativeName>
        <fullName evidence="5">50S ribosomal protein L29</fullName>
    </alternativeName>
</protein>
<dbReference type="Proteomes" id="UP000054529">
    <property type="component" value="Unassembled WGS sequence"/>
</dbReference>